<evidence type="ECO:0000313" key="4">
    <source>
        <dbReference type="Proteomes" id="UP000451233"/>
    </source>
</evidence>
<name>A0A7K1Y459_9SPHI</name>
<dbReference type="Pfam" id="PF18911">
    <property type="entry name" value="PKD_4"/>
    <property type="match status" value="1"/>
</dbReference>
<accession>A0A7K1Y459</accession>
<gene>
    <name evidence="3" type="ORF">GS398_19460</name>
</gene>
<dbReference type="Pfam" id="PF13585">
    <property type="entry name" value="CHU_C"/>
    <property type="match status" value="1"/>
</dbReference>
<feature type="signal peptide" evidence="1">
    <location>
        <begin position="1"/>
        <end position="20"/>
    </location>
</feature>
<dbReference type="InterPro" id="IPR022409">
    <property type="entry name" value="PKD/Chitinase_dom"/>
</dbReference>
<dbReference type="AlphaFoldDB" id="A0A7K1Y459"/>
<comment type="caution">
    <text evidence="3">The sequence shown here is derived from an EMBL/GenBank/DDBJ whole genome shotgun (WGS) entry which is preliminary data.</text>
</comment>
<dbReference type="Gene3D" id="2.60.40.10">
    <property type="entry name" value="Immunoglobulins"/>
    <property type="match status" value="2"/>
</dbReference>
<dbReference type="InterPro" id="IPR035986">
    <property type="entry name" value="PKD_dom_sf"/>
</dbReference>
<dbReference type="SUPFAM" id="SSF49299">
    <property type="entry name" value="PKD domain"/>
    <property type="match status" value="2"/>
</dbReference>
<keyword evidence="1" id="KW-0732">Signal</keyword>
<reference evidence="3 4" key="1">
    <citation type="submission" date="2019-11" db="EMBL/GenBank/DDBJ databases">
        <title>Pedobacter sp. HMF7056 Genome sequencing and assembly.</title>
        <authorList>
            <person name="Kang H."/>
            <person name="Kim H."/>
            <person name="Joh K."/>
        </authorList>
    </citation>
    <scope>NUCLEOTIDE SEQUENCE [LARGE SCALE GENOMIC DNA]</scope>
    <source>
        <strain evidence="3 4">HMF7056</strain>
    </source>
</reference>
<evidence type="ECO:0000256" key="1">
    <source>
        <dbReference type="SAM" id="SignalP"/>
    </source>
</evidence>
<dbReference type="InterPro" id="IPR026341">
    <property type="entry name" value="T9SS_type_B"/>
</dbReference>
<evidence type="ECO:0000313" key="3">
    <source>
        <dbReference type="EMBL" id="MXV17486.1"/>
    </source>
</evidence>
<dbReference type="RefSeq" id="WP_160908489.1">
    <property type="nucleotide sequence ID" value="NZ_WVHS01000005.1"/>
</dbReference>
<dbReference type="InterPro" id="IPR000601">
    <property type="entry name" value="PKD_dom"/>
</dbReference>
<dbReference type="PROSITE" id="PS50093">
    <property type="entry name" value="PKD"/>
    <property type="match status" value="1"/>
</dbReference>
<sequence length="687" mass="74904">MVKKFTLLIFFCLFLREAFAQTPENDECGEAIELPSEKEYCSGDNAFTSTGSTPTFKGGENDVWFTYTPRHAYDVYFTVYGEGQGGTLRSPQINMYANCAGPGGTYNEVVGKSVSADNVVTLYEGQLTIGRTYYVRVSGATRGTFKICIENRDSPVRAGQDCISAKRLCSMETVREIDITGPGAVLNEGQGTCLVDNLGRSESNSAWYKFTAANNGTFVFTITPTVTSDDIDWAFFDLGISGDCGTRTVLRCAAGNGQLINCPRDAPYYKTGLDFNSQDLSEDGGCNTPGQVKDGKVKYVDLVKGHVYALLVNNPYSQNNGFSLAFTDQAGKAGTARFVGPEASITLTENSPCLAGQSFSFTTTPNSETSSIRWIFGEADDASITASTTNVNVPVTYRKLGVKTVVLEATGFEGCKTMSTVTFNVGLTPTRPIVTASSQRYCIDDTIRLSVTEFPSSLYHWNGPNNFSYVGKKPVLLVPVKSGQEGGTYTVYLDNFGCTSETVSIDVTGVLERPVAAFSTSPGSPGMLANPTTVKFTNNSRNATNYLWDFGDGSTSTEENPEHTYSKNGDYKVKLTATNQDVCSMSVIQGRFAVREYGFIFVPNTFTPNNDGVNDEFVVTLLNISNYHIRIFNRWGTLLFESSDIFNNWKGTFREAEVPVGTYYYLITGIDGESKHLSRSGSITVIR</sequence>
<dbReference type="SMART" id="SM00089">
    <property type="entry name" value="PKD"/>
    <property type="match status" value="2"/>
</dbReference>
<organism evidence="3 4">
    <name type="scientific">Hufsiella ginkgonis</name>
    <dbReference type="NCBI Taxonomy" id="2695274"/>
    <lineage>
        <taxon>Bacteria</taxon>
        <taxon>Pseudomonadati</taxon>
        <taxon>Bacteroidota</taxon>
        <taxon>Sphingobacteriia</taxon>
        <taxon>Sphingobacteriales</taxon>
        <taxon>Sphingobacteriaceae</taxon>
        <taxon>Hufsiella</taxon>
    </lineage>
</organism>
<evidence type="ECO:0000259" key="2">
    <source>
        <dbReference type="PROSITE" id="PS50093"/>
    </source>
</evidence>
<feature type="domain" description="PKD" evidence="2">
    <location>
        <begin position="538"/>
        <end position="579"/>
    </location>
</feature>
<dbReference type="Proteomes" id="UP000451233">
    <property type="component" value="Unassembled WGS sequence"/>
</dbReference>
<dbReference type="InterPro" id="IPR013783">
    <property type="entry name" value="Ig-like_fold"/>
</dbReference>
<protein>
    <submittedName>
        <fullName evidence="3">T9SS type B sorting domain-containing protein</fullName>
    </submittedName>
</protein>
<proteinExistence type="predicted"/>
<dbReference type="CDD" id="cd00146">
    <property type="entry name" value="PKD"/>
    <property type="match status" value="1"/>
</dbReference>
<feature type="chain" id="PRO_5029577295" evidence="1">
    <location>
        <begin position="21"/>
        <end position="687"/>
    </location>
</feature>
<dbReference type="EMBL" id="WVHS01000005">
    <property type="protein sequence ID" value="MXV17486.1"/>
    <property type="molecule type" value="Genomic_DNA"/>
</dbReference>
<dbReference type="NCBIfam" id="TIGR04131">
    <property type="entry name" value="Bac_Flav_CTERM"/>
    <property type="match status" value="1"/>
</dbReference>
<keyword evidence="4" id="KW-1185">Reference proteome</keyword>